<keyword evidence="6" id="KW-1185">Reference proteome</keyword>
<dbReference type="EMBL" id="KZ824771">
    <property type="protein sequence ID" value="RAH86906.1"/>
    <property type="molecule type" value="Genomic_DNA"/>
</dbReference>
<keyword evidence="2" id="KW-0597">Phosphoprotein</keyword>
<organism evidence="5 6">
    <name type="scientific">Aspergillus japonicus CBS 114.51</name>
    <dbReference type="NCBI Taxonomy" id="1448312"/>
    <lineage>
        <taxon>Eukaryota</taxon>
        <taxon>Fungi</taxon>
        <taxon>Dikarya</taxon>
        <taxon>Ascomycota</taxon>
        <taxon>Pezizomycotina</taxon>
        <taxon>Eurotiomycetes</taxon>
        <taxon>Eurotiomycetidae</taxon>
        <taxon>Eurotiales</taxon>
        <taxon>Aspergillaceae</taxon>
        <taxon>Aspergillus</taxon>
        <taxon>Aspergillus subgen. Circumdati</taxon>
    </lineage>
</organism>
<dbReference type="SMART" id="SM00822">
    <property type="entry name" value="PKS_KR"/>
    <property type="match status" value="1"/>
</dbReference>
<dbReference type="InterPro" id="IPR020806">
    <property type="entry name" value="PKS_PP-bd"/>
</dbReference>
<evidence type="ECO:0000256" key="2">
    <source>
        <dbReference type="ARBA" id="ARBA00022553"/>
    </source>
</evidence>
<dbReference type="InterPro" id="IPR016039">
    <property type="entry name" value="Thiolase-like"/>
</dbReference>
<keyword evidence="1" id="KW-0596">Phosphopantetheine</keyword>
<dbReference type="InterPro" id="IPR050091">
    <property type="entry name" value="PKS_NRPS_Biosynth_Enz"/>
</dbReference>
<evidence type="ECO:0000313" key="6">
    <source>
        <dbReference type="Proteomes" id="UP000249497"/>
    </source>
</evidence>
<name>A0A8T8XF47_ASPJA</name>
<dbReference type="Pfam" id="PF00109">
    <property type="entry name" value="ketoacyl-synt"/>
    <property type="match status" value="1"/>
</dbReference>
<gene>
    <name evidence="5" type="ORF">BO86DRAFT_394699</name>
</gene>
<dbReference type="InterPro" id="IPR018201">
    <property type="entry name" value="Ketoacyl_synth_AS"/>
</dbReference>
<dbReference type="InterPro" id="IPR036291">
    <property type="entry name" value="NAD(P)-bd_dom_sf"/>
</dbReference>
<evidence type="ECO:0000313" key="5">
    <source>
        <dbReference type="EMBL" id="RAH86906.1"/>
    </source>
</evidence>
<dbReference type="GO" id="GO:0031177">
    <property type="term" value="F:phosphopantetheine binding"/>
    <property type="evidence" value="ECO:0007669"/>
    <property type="project" value="InterPro"/>
</dbReference>
<dbReference type="Proteomes" id="UP000249497">
    <property type="component" value="Unassembled WGS sequence"/>
</dbReference>
<sequence length="855" mass="95005">METLTTKQSKPLAIIGLAAKYAQEATDVNRFWKFLLEAREATTSYPKDRLNHEGFYHPDPEHAGTTHTRQAQFLSENPNAFDAAFFSISKTEAESLDPQQRLVMENVYHALENAGLPMSKFVSSNTSVFAAGFNHDHRDRLSTDPDIALKYQPTGAESSMISGRVSWFYDFKGPSLTVETACSSSMVAFHLATQSLHAGESDMPATFVPYGQIQSALRSLQTGQNMGKIVCVPKQTDEIPCALDSRAAYSLDPSAAYILAGGMGGIGRSIAHWMVMRGARHLVFLNRTPQLHAAGQTAVSTLEAKGCQVQVICCDIANAQRTKAVLQGIRGPNGASIRGCIICALALADSAFGEMSHRQWQEPLKAKVQGSWNLHQLLSSDNLQFFVMLSSVAGVVGNRGQANYNAGNTFQNAIARLRVSQGLPGVSIDLGAVDSVGFTAEHRESLRHSFRAVTVHREDQMLAIIDHALDPRLKRTPQTCQLVCGLATRSAYEQRCIPLPPHLQYPLFMNLRDHVSPTGVPTGSTKQHDVQTLLATAQSEEAAVEMALVGIRRKLSSILSIAEDEIDPSRSVRENGVGSLIEMEFRTWISRDLGLTLTRPTSIAQQLDKLLKRLLDIQPAIPGDGHVNLQEDSDIRHTTLPLPELPVQPQVGIIRQIRAETLPISRRFPDLPHRPEEIHIEDHTLLCCDFIYDFAWGIRVLAQLGLHEMSLSLMRYLSLPDPFFLDPHDVGYYADRTRWTVKSSVEPDDHEDQVFPHRTLLAYQPKVGRDNALLHGEPVALVSAMRSRAFQLEINTEAEQEELMDADEYDKEDLKSSYPYLFPEEEMFPTLLIFAVGPRNARIIYGCMSWWFGTT</sequence>
<dbReference type="GO" id="GO:0004312">
    <property type="term" value="F:fatty acid synthase activity"/>
    <property type="evidence" value="ECO:0007669"/>
    <property type="project" value="TreeGrafter"/>
</dbReference>
<evidence type="ECO:0000259" key="4">
    <source>
        <dbReference type="PROSITE" id="PS52004"/>
    </source>
</evidence>
<protein>
    <submittedName>
        <fullName evidence="5">KR-domain-containing protein</fullName>
    </submittedName>
</protein>
<dbReference type="SUPFAM" id="SSF47336">
    <property type="entry name" value="ACP-like"/>
    <property type="match status" value="1"/>
</dbReference>
<dbReference type="AlphaFoldDB" id="A0A8T8XF47"/>
<reference evidence="5 6" key="1">
    <citation type="submission" date="2018-02" db="EMBL/GenBank/DDBJ databases">
        <title>The genomes of Aspergillus section Nigri reveals drivers in fungal speciation.</title>
        <authorList>
            <consortium name="DOE Joint Genome Institute"/>
            <person name="Vesth T.C."/>
            <person name="Nybo J."/>
            <person name="Theobald S."/>
            <person name="Brandl J."/>
            <person name="Frisvad J.C."/>
            <person name="Nielsen K.F."/>
            <person name="Lyhne E.K."/>
            <person name="Kogle M.E."/>
            <person name="Kuo A."/>
            <person name="Riley R."/>
            <person name="Clum A."/>
            <person name="Nolan M."/>
            <person name="Lipzen A."/>
            <person name="Salamov A."/>
            <person name="Henrissat B."/>
            <person name="Wiebenga A."/>
            <person name="De vries R.P."/>
            <person name="Grigoriev I.V."/>
            <person name="Mortensen U.H."/>
            <person name="Andersen M.R."/>
            <person name="Baker S.E."/>
        </authorList>
    </citation>
    <scope>NUCLEOTIDE SEQUENCE [LARGE SCALE GENOMIC DNA]</scope>
    <source>
        <strain evidence="5 6">CBS 114.51</strain>
    </source>
</reference>
<dbReference type="PANTHER" id="PTHR43775">
    <property type="entry name" value="FATTY ACID SYNTHASE"/>
    <property type="match status" value="1"/>
</dbReference>
<dbReference type="InterPro" id="IPR057326">
    <property type="entry name" value="KR_dom"/>
</dbReference>
<evidence type="ECO:0000256" key="1">
    <source>
        <dbReference type="ARBA" id="ARBA00022450"/>
    </source>
</evidence>
<dbReference type="OrthoDB" id="4436899at2759"/>
<feature type="domain" description="Ketosynthase family 3 (KS3)" evidence="4">
    <location>
        <begin position="9"/>
        <end position="449"/>
    </location>
</feature>
<dbReference type="GO" id="GO:0004315">
    <property type="term" value="F:3-oxoacyl-[acyl-carrier-protein] synthase activity"/>
    <property type="evidence" value="ECO:0007669"/>
    <property type="project" value="InterPro"/>
</dbReference>
<accession>A0A8T8XF47</accession>
<dbReference type="PROSITE" id="PS00606">
    <property type="entry name" value="KS3_1"/>
    <property type="match status" value="1"/>
</dbReference>
<dbReference type="SMART" id="SM00825">
    <property type="entry name" value="PKS_KS"/>
    <property type="match status" value="1"/>
</dbReference>
<dbReference type="SMART" id="SM00823">
    <property type="entry name" value="PKS_PP"/>
    <property type="match status" value="1"/>
</dbReference>
<dbReference type="GeneID" id="37176934"/>
<dbReference type="InterPro" id="IPR013968">
    <property type="entry name" value="PKS_KR"/>
</dbReference>
<dbReference type="Pfam" id="PF08659">
    <property type="entry name" value="KR"/>
    <property type="match status" value="1"/>
</dbReference>
<dbReference type="InterPro" id="IPR014030">
    <property type="entry name" value="Ketoacyl_synth_N"/>
</dbReference>
<dbReference type="CDD" id="cd00833">
    <property type="entry name" value="PKS"/>
    <property type="match status" value="1"/>
</dbReference>
<evidence type="ECO:0000256" key="3">
    <source>
        <dbReference type="ARBA" id="ARBA00022679"/>
    </source>
</evidence>
<proteinExistence type="predicted"/>
<dbReference type="Gene3D" id="3.40.47.10">
    <property type="match status" value="1"/>
</dbReference>
<dbReference type="Gene3D" id="3.40.50.720">
    <property type="entry name" value="NAD(P)-binding Rossmann-like Domain"/>
    <property type="match status" value="1"/>
</dbReference>
<dbReference type="SUPFAM" id="SSF51735">
    <property type="entry name" value="NAD(P)-binding Rossmann-fold domains"/>
    <property type="match status" value="1"/>
</dbReference>
<dbReference type="SUPFAM" id="SSF53901">
    <property type="entry name" value="Thiolase-like"/>
    <property type="match status" value="1"/>
</dbReference>
<keyword evidence="3" id="KW-0808">Transferase</keyword>
<dbReference type="Gene3D" id="1.10.1200.10">
    <property type="entry name" value="ACP-like"/>
    <property type="match status" value="1"/>
</dbReference>
<dbReference type="GO" id="GO:0044550">
    <property type="term" value="P:secondary metabolite biosynthetic process"/>
    <property type="evidence" value="ECO:0007669"/>
    <property type="project" value="UniProtKB-ARBA"/>
</dbReference>
<dbReference type="GO" id="GO:0006633">
    <property type="term" value="P:fatty acid biosynthetic process"/>
    <property type="evidence" value="ECO:0007669"/>
    <property type="project" value="InterPro"/>
</dbReference>
<dbReference type="RefSeq" id="XP_025532800.1">
    <property type="nucleotide sequence ID" value="XM_025673242.1"/>
</dbReference>
<dbReference type="PROSITE" id="PS52004">
    <property type="entry name" value="KS3_2"/>
    <property type="match status" value="1"/>
</dbReference>
<dbReference type="InterPro" id="IPR036736">
    <property type="entry name" value="ACP-like_sf"/>
</dbReference>
<dbReference type="InterPro" id="IPR020841">
    <property type="entry name" value="PKS_Beta-ketoAc_synthase_dom"/>
</dbReference>
<dbReference type="PANTHER" id="PTHR43775:SF40">
    <property type="entry name" value="NORSOLORINIC ACID SYNTHASE STCA"/>
    <property type="match status" value="1"/>
</dbReference>